<gene>
    <name evidence="2" type="primary">Pif1</name>
    <name evidence="2" type="ORF">SNAT2548_LOCUS27807</name>
</gene>
<evidence type="ECO:0000313" key="3">
    <source>
        <dbReference type="Proteomes" id="UP000604046"/>
    </source>
</evidence>
<dbReference type="OrthoDB" id="409209at2759"/>
<dbReference type="EMBL" id="CAJNDS010002490">
    <property type="protein sequence ID" value="CAE7496434.1"/>
    <property type="molecule type" value="Genomic_DNA"/>
</dbReference>
<accession>A0A812SVD6</accession>
<dbReference type="Pfam" id="PF13604">
    <property type="entry name" value="AAA_30"/>
    <property type="match status" value="1"/>
</dbReference>
<proteinExistence type="predicted"/>
<evidence type="ECO:0000313" key="2">
    <source>
        <dbReference type="EMBL" id="CAE7496434.1"/>
    </source>
</evidence>
<sequence length="1639" mass="185852">MARHPSERCSGFAGAGEERQACVFSTTDLGRPSGIHANRGQASCVFCSESVLRQRLGNSRGKGVVTAALAFFHEQSPEDVYVRAAQRIRDVAGEPTWAACERRLQQHLRQRGATAQEHDARAQQQAKARAQRRGGGDPANWAGLLEARQSQCVPSAETKRVHERSCASQLRALQNKLPAIYGENGRPAAAWQTDLAKAFTNFAKNWSWRMCRQCDRMVPQPFEPKLPEEVLSALAILDVHTGPAERAPQGYWVHTSCVRFSWKPTSVEERLSALPRAAWQAGRAAYTWLVAAETCPYRDFLRSHAAFLRHRQRLLDHGDLDAATPVPWLPLRFLETIGLESAIWPHLYWDRTMCETYVRSVDARRLSRAEQQEGRDEDAEGDVDMMEAAEQPENEAEDPDSGCEEEQAEGPCPEGATRQSAKASFIAKVFSSVIGYGTDRALAHFVYDLWMWSSLGGARNAAPTNLRGALAGRGFSPLYWRGVHAGLVDCVRQLGFPSMFVTVAPLELSAPYHHWLQDELHKACRCRTNLPAAETFHLAHLLFQTAEGLLAGTNRQQTASARRRWDRHILASRDAAGSSVVEVFARLEFQDGKRKRHVGPGQSYHGSGRVHLHLLIWLKDADGIDWPRVVRADIPDATTEPELHDLVRDSQQDWDDSAWPRRDGPTVFDSATGVLHLHHPADAHAAHVRAYLPDLLGALQCHMDVQMGDGRGLLLQYAASYNAKFSDQFATAWLNDEATDFQLAWKVLMEYHPLEPEMWLQLAGQQFRQVLQTGVLRRVVVRPPWAGFPPSRWESLYVACDWRSESCTLLEYLRQCNQSGVKRKNKRRVLVAATLHSPLRDSYFGQWLLLNVPFRSLADLWDDRAAKVPEGYRMLALCLLHRPGYWRRLHDVQRDLQLEGRKDAHICNVLSMLEARTAVVDAYLSGQLVLDVDMPPQPDLLAAPEVGYRGELDPEQAVVVEHVRNMVRWALERRYPEDADPAQLHDFLDRTRHSPPQVLQPFCVLGPAGSGKSTALEVAVQRAAEAGAHVGIACPTGMLASAYREKFPGLDVDTLHGMFLLHLPQEETWDCMGSFDLIVIDEVGQLSRMTFERLLWLWDNADRRPALVFVGDFHQLRGMDPTRASDSPRWRGVVKRHLQTMRRCKCPELRWKLELLRTTKPSKEQLLRILRGHRAMPDRGPGVSPEPTELDVQGMLQETPHTLFLTITRRHAALLNDLAVRALYGDAQPLCFVPGDYESNVDNYDDLGQLVDCQPLHLPVYEGMRVTLTRNVQKEQNFVNGMRGVVLAVQSSSVLVLTHCGNVVSVFPYTDDEIDVAGVNRRITYLPIRLGYATNLQKIQGATLDHVTIWLDVPNVEAAAYVALSRVQYDQNWRFLGHVTRHHLTPASGSKIRPTSEFEIRTARPLVLEKSTLAGIFVAYSEAVVHRVHRSQIRQRIVLPWKPADLRDHLLIFRRKSSANDSYIEDLRVRKNVLRRLLLLFAREDRWRRDRGVEPMHAYHTDFDYFSDLEPDVMVWVVESLVVQTATLTDEHISSATAVEEVPSIQKRVRWWLLSQLDVAERPVPMQRRWKGEVSALRAQMQRFKKRAEELQEEYDAYKDKANAALQNSALQSQELQLKERQAEHQGEQLQDRSLRFLA</sequence>
<protein>
    <submittedName>
        <fullName evidence="2">Pif1 protein</fullName>
    </submittedName>
</protein>
<feature type="region of interest" description="Disordered" evidence="1">
    <location>
        <begin position="389"/>
        <end position="416"/>
    </location>
</feature>
<name>A0A812SVD6_9DINO</name>
<feature type="region of interest" description="Disordered" evidence="1">
    <location>
        <begin position="1620"/>
        <end position="1639"/>
    </location>
</feature>
<organism evidence="2 3">
    <name type="scientific">Symbiodinium natans</name>
    <dbReference type="NCBI Taxonomy" id="878477"/>
    <lineage>
        <taxon>Eukaryota</taxon>
        <taxon>Sar</taxon>
        <taxon>Alveolata</taxon>
        <taxon>Dinophyceae</taxon>
        <taxon>Suessiales</taxon>
        <taxon>Symbiodiniaceae</taxon>
        <taxon>Symbiodinium</taxon>
    </lineage>
</organism>
<dbReference type="Gene3D" id="3.40.50.300">
    <property type="entry name" value="P-loop containing nucleotide triphosphate hydrolases"/>
    <property type="match status" value="1"/>
</dbReference>
<dbReference type="SUPFAM" id="SSF52540">
    <property type="entry name" value="P-loop containing nucleoside triphosphate hydrolases"/>
    <property type="match status" value="2"/>
</dbReference>
<feature type="region of interest" description="Disordered" evidence="1">
    <location>
        <begin position="108"/>
        <end position="139"/>
    </location>
</feature>
<reference evidence="2" key="1">
    <citation type="submission" date="2021-02" db="EMBL/GenBank/DDBJ databases">
        <authorList>
            <person name="Dougan E. K."/>
            <person name="Rhodes N."/>
            <person name="Thang M."/>
            <person name="Chan C."/>
        </authorList>
    </citation>
    <scope>NUCLEOTIDE SEQUENCE</scope>
</reference>
<feature type="compositionally biased region" description="Acidic residues" evidence="1">
    <location>
        <begin position="389"/>
        <end position="408"/>
    </location>
</feature>
<keyword evidence="3" id="KW-1185">Reference proteome</keyword>
<evidence type="ECO:0000256" key="1">
    <source>
        <dbReference type="SAM" id="MobiDB-lite"/>
    </source>
</evidence>
<comment type="caution">
    <text evidence="2">The sequence shown here is derived from an EMBL/GenBank/DDBJ whole genome shotgun (WGS) entry which is preliminary data.</text>
</comment>
<dbReference type="Proteomes" id="UP000604046">
    <property type="component" value="Unassembled WGS sequence"/>
</dbReference>
<dbReference type="InterPro" id="IPR027417">
    <property type="entry name" value="P-loop_NTPase"/>
</dbReference>